<name>A0A0J7JWK2_LASNI</name>
<proteinExistence type="predicted"/>
<dbReference type="AlphaFoldDB" id="A0A0J7JWK2"/>
<dbReference type="EMBL" id="LBMM01026738">
    <property type="protein sequence ID" value="KMQ82286.1"/>
    <property type="molecule type" value="Genomic_DNA"/>
</dbReference>
<reference evidence="2 3" key="1">
    <citation type="submission" date="2015-04" db="EMBL/GenBank/DDBJ databases">
        <title>Lasius niger genome sequencing.</title>
        <authorList>
            <person name="Konorov E.A."/>
            <person name="Nikitin M.A."/>
            <person name="Kirill M.V."/>
            <person name="Chang P."/>
        </authorList>
    </citation>
    <scope>NUCLEOTIDE SEQUENCE [LARGE SCALE GENOMIC DNA]</scope>
    <source>
        <tissue evidence="2">Whole</tissue>
    </source>
</reference>
<organism evidence="2 3">
    <name type="scientific">Lasius niger</name>
    <name type="common">Black garden ant</name>
    <dbReference type="NCBI Taxonomy" id="67767"/>
    <lineage>
        <taxon>Eukaryota</taxon>
        <taxon>Metazoa</taxon>
        <taxon>Ecdysozoa</taxon>
        <taxon>Arthropoda</taxon>
        <taxon>Hexapoda</taxon>
        <taxon>Insecta</taxon>
        <taxon>Pterygota</taxon>
        <taxon>Neoptera</taxon>
        <taxon>Endopterygota</taxon>
        <taxon>Hymenoptera</taxon>
        <taxon>Apocrita</taxon>
        <taxon>Aculeata</taxon>
        <taxon>Formicoidea</taxon>
        <taxon>Formicidae</taxon>
        <taxon>Formicinae</taxon>
        <taxon>Lasius</taxon>
        <taxon>Lasius</taxon>
    </lineage>
</organism>
<evidence type="ECO:0000256" key="1">
    <source>
        <dbReference type="SAM" id="MobiDB-lite"/>
    </source>
</evidence>
<dbReference type="Proteomes" id="UP000036403">
    <property type="component" value="Unassembled WGS sequence"/>
</dbReference>
<feature type="compositionally biased region" description="Basic and acidic residues" evidence="1">
    <location>
        <begin position="21"/>
        <end position="31"/>
    </location>
</feature>
<keyword evidence="3" id="KW-1185">Reference proteome</keyword>
<protein>
    <submittedName>
        <fullName evidence="2">Uncharacterized protein</fullName>
    </submittedName>
</protein>
<evidence type="ECO:0000313" key="2">
    <source>
        <dbReference type="EMBL" id="KMQ82286.1"/>
    </source>
</evidence>
<evidence type="ECO:0000313" key="3">
    <source>
        <dbReference type="Proteomes" id="UP000036403"/>
    </source>
</evidence>
<feature type="region of interest" description="Disordered" evidence="1">
    <location>
        <begin position="1"/>
        <end position="39"/>
    </location>
</feature>
<gene>
    <name evidence="2" type="ORF">RF55_23518</name>
</gene>
<comment type="caution">
    <text evidence="2">The sequence shown here is derived from an EMBL/GenBank/DDBJ whole genome shotgun (WGS) entry which is preliminary data.</text>
</comment>
<sequence>LLPSGQMEDIGKHIGSTAQRSSERLTAKDAPNDVIESLT</sequence>
<accession>A0A0J7JWK2</accession>
<dbReference type="PaxDb" id="67767-A0A0J7JWK2"/>
<feature type="non-terminal residue" evidence="2">
    <location>
        <position position="1"/>
    </location>
</feature>